<sequence length="145" mass="15503">MKTTLLDFTAVRGDSLERLLPLEVGGAPMSPVDVAELKARFTGLRFQVRESPDDPEPLVDASDVDGAVEIVTLPLPEDAADGTVPVSGIALHVPATRMEGLPSPAKGLYYDLQLTEPRPGHPLGDLVWTIASGRLKVRKDVTRGP</sequence>
<dbReference type="STRING" id="695939.SAMN00790413_03529"/>
<evidence type="ECO:0000313" key="2">
    <source>
        <dbReference type="Proteomes" id="UP000192582"/>
    </source>
</evidence>
<name>A0A1W1UXM5_9DEIO</name>
<evidence type="ECO:0000313" key="1">
    <source>
        <dbReference type="EMBL" id="SMB85760.1"/>
    </source>
</evidence>
<protein>
    <submittedName>
        <fullName evidence="1">Uncharacterized protein</fullName>
    </submittedName>
</protein>
<dbReference type="EMBL" id="FWWU01000008">
    <property type="protein sequence ID" value="SMB85760.1"/>
    <property type="molecule type" value="Genomic_DNA"/>
</dbReference>
<dbReference type="AlphaFoldDB" id="A0A1W1UXM5"/>
<reference evidence="1 2" key="1">
    <citation type="submission" date="2017-04" db="EMBL/GenBank/DDBJ databases">
        <authorList>
            <person name="Afonso C.L."/>
            <person name="Miller P.J."/>
            <person name="Scott M.A."/>
            <person name="Spackman E."/>
            <person name="Goraichik I."/>
            <person name="Dimitrov K.M."/>
            <person name="Suarez D.L."/>
            <person name="Swayne D.E."/>
        </authorList>
    </citation>
    <scope>NUCLEOTIDE SEQUENCE [LARGE SCALE GENOMIC DNA]</scope>
    <source>
        <strain evidence="1 2">KR-140</strain>
    </source>
</reference>
<proteinExistence type="predicted"/>
<accession>A0A1W1UXM5</accession>
<gene>
    <name evidence="1" type="ORF">SAMN00790413_03529</name>
</gene>
<organism evidence="1 2">
    <name type="scientific">Deinococcus hopiensis KR-140</name>
    <dbReference type="NCBI Taxonomy" id="695939"/>
    <lineage>
        <taxon>Bacteria</taxon>
        <taxon>Thermotogati</taxon>
        <taxon>Deinococcota</taxon>
        <taxon>Deinococci</taxon>
        <taxon>Deinococcales</taxon>
        <taxon>Deinococcaceae</taxon>
        <taxon>Deinococcus</taxon>
    </lineage>
</organism>
<keyword evidence="2" id="KW-1185">Reference proteome</keyword>
<dbReference type="RefSeq" id="WP_084047452.1">
    <property type="nucleotide sequence ID" value="NZ_FWWU01000008.1"/>
</dbReference>
<dbReference type="Proteomes" id="UP000192582">
    <property type="component" value="Unassembled WGS sequence"/>
</dbReference>
<dbReference type="OrthoDB" id="71988at2"/>